<feature type="transmembrane region" description="Helical" evidence="1">
    <location>
        <begin position="80"/>
        <end position="100"/>
    </location>
</feature>
<keyword evidence="1" id="KW-0472">Membrane</keyword>
<evidence type="ECO:0008006" key="5">
    <source>
        <dbReference type="Google" id="ProtNLM"/>
    </source>
</evidence>
<comment type="caution">
    <text evidence="3">The sequence shown here is derived from an EMBL/GenBank/DDBJ whole genome shotgun (WGS) entry which is preliminary data.</text>
</comment>
<dbReference type="STRING" id="1797298.A2988_03000"/>
<proteinExistence type="predicted"/>
<name>A0A1F5BV11_9BACT</name>
<evidence type="ECO:0000313" key="3">
    <source>
        <dbReference type="EMBL" id="OGD34466.1"/>
    </source>
</evidence>
<dbReference type="AlphaFoldDB" id="A0A1F5BV11"/>
<feature type="chain" id="PRO_5009517976" description="Yip1 domain-containing protein" evidence="2">
    <location>
        <begin position="25"/>
        <end position="227"/>
    </location>
</feature>
<evidence type="ECO:0000256" key="1">
    <source>
        <dbReference type="SAM" id="Phobius"/>
    </source>
</evidence>
<dbReference type="Pfam" id="PF18895">
    <property type="entry name" value="T4SS_pilin"/>
    <property type="match status" value="1"/>
</dbReference>
<sequence>MKPKTYKFKIIFSLLVLGAFVVPAGFTHATSHLTPPGAAAGPLTPSAGVMRVDTTFAPPTATQTFSDLVCRVTNFISDTVLPPVAVLMMLVVGFMFLISAGDPGKSTTAKKALIFAVIGVFLLLLAPGIVALIASIFDTTLASSPACGATVVTGTLVNTLVGLVNWLSWFVAITSVVMGLYGGFLFITAKDDPAQATKARGVIAYTIIGIAVSVVAFSVIALVKGFL</sequence>
<protein>
    <recommendedName>
        <fullName evidence="5">Yip1 domain-containing protein</fullName>
    </recommendedName>
</protein>
<reference evidence="3 4" key="1">
    <citation type="journal article" date="2016" name="Nat. Commun.">
        <title>Thousands of microbial genomes shed light on interconnected biogeochemical processes in an aquifer system.</title>
        <authorList>
            <person name="Anantharaman K."/>
            <person name="Brown C.T."/>
            <person name="Hug L.A."/>
            <person name="Sharon I."/>
            <person name="Castelle C.J."/>
            <person name="Probst A.J."/>
            <person name="Thomas B.C."/>
            <person name="Singh A."/>
            <person name="Wilkins M.J."/>
            <person name="Karaoz U."/>
            <person name="Brodie E.L."/>
            <person name="Williams K.H."/>
            <person name="Hubbard S.S."/>
            <person name="Banfield J.F."/>
        </authorList>
    </citation>
    <scope>NUCLEOTIDE SEQUENCE [LARGE SCALE GENOMIC DNA]</scope>
</reference>
<keyword evidence="1" id="KW-0812">Transmembrane</keyword>
<keyword evidence="2" id="KW-0732">Signal</keyword>
<feature type="transmembrane region" description="Helical" evidence="1">
    <location>
        <begin position="201"/>
        <end position="223"/>
    </location>
</feature>
<dbReference type="EMBL" id="MEYS01000001">
    <property type="protein sequence ID" value="OGD34466.1"/>
    <property type="molecule type" value="Genomic_DNA"/>
</dbReference>
<keyword evidence="1" id="KW-1133">Transmembrane helix</keyword>
<evidence type="ECO:0000256" key="2">
    <source>
        <dbReference type="SAM" id="SignalP"/>
    </source>
</evidence>
<gene>
    <name evidence="3" type="ORF">A2988_03000</name>
</gene>
<organism evidence="3 4">
    <name type="scientific">Candidatus Azambacteria bacterium RIFCSPLOWO2_01_FULL_46_25</name>
    <dbReference type="NCBI Taxonomy" id="1797298"/>
    <lineage>
        <taxon>Bacteria</taxon>
        <taxon>Candidatus Azamiibacteriota</taxon>
    </lineage>
</organism>
<feature type="signal peptide" evidence="2">
    <location>
        <begin position="1"/>
        <end position="24"/>
    </location>
</feature>
<feature type="transmembrane region" description="Helical" evidence="1">
    <location>
        <begin position="166"/>
        <end position="189"/>
    </location>
</feature>
<dbReference type="Proteomes" id="UP000176650">
    <property type="component" value="Unassembled WGS sequence"/>
</dbReference>
<feature type="transmembrane region" description="Helical" evidence="1">
    <location>
        <begin position="112"/>
        <end position="137"/>
    </location>
</feature>
<evidence type="ECO:0000313" key="4">
    <source>
        <dbReference type="Proteomes" id="UP000176650"/>
    </source>
</evidence>
<accession>A0A1F5BV11</accession>
<dbReference type="InterPro" id="IPR043993">
    <property type="entry name" value="T4SS_pilin"/>
</dbReference>